<dbReference type="PANTHER" id="PTHR30435:SF1">
    <property type="entry name" value="FLAGELLAR HOOK PROTEIN FLGE"/>
    <property type="match status" value="1"/>
</dbReference>
<dbReference type="PROSITE" id="PS00588">
    <property type="entry name" value="FLAGELLA_BB_ROD"/>
    <property type="match status" value="1"/>
</dbReference>
<dbReference type="AlphaFoldDB" id="A0A4U8YUI6"/>
<evidence type="ECO:0000259" key="6">
    <source>
        <dbReference type="Pfam" id="PF00460"/>
    </source>
</evidence>
<evidence type="ECO:0000256" key="3">
    <source>
        <dbReference type="ARBA" id="ARBA00019015"/>
    </source>
</evidence>
<comment type="subcellular location">
    <subcellularLocation>
        <location evidence="1 5">Bacterial flagellum basal body</location>
    </subcellularLocation>
</comment>
<dbReference type="InterPro" id="IPR053967">
    <property type="entry name" value="LlgE_F_G-like_D1"/>
</dbReference>
<dbReference type="PANTHER" id="PTHR30435">
    <property type="entry name" value="FLAGELLAR PROTEIN"/>
    <property type="match status" value="1"/>
</dbReference>
<dbReference type="GO" id="GO:0005829">
    <property type="term" value="C:cytosol"/>
    <property type="evidence" value="ECO:0007669"/>
    <property type="project" value="TreeGrafter"/>
</dbReference>
<dbReference type="Proteomes" id="UP000294360">
    <property type="component" value="Chromosome"/>
</dbReference>
<name>A0A4U8YUI6_METTU</name>
<dbReference type="InterPro" id="IPR037058">
    <property type="entry name" value="Falgellar_hook_FlgE_sf"/>
</dbReference>
<dbReference type="Pfam" id="PF22692">
    <property type="entry name" value="LlgE_F_G_D1"/>
    <property type="match status" value="1"/>
</dbReference>
<dbReference type="InterPro" id="IPR001444">
    <property type="entry name" value="Flag_bb_rod_N"/>
</dbReference>
<evidence type="ECO:0000256" key="4">
    <source>
        <dbReference type="ARBA" id="ARBA00023143"/>
    </source>
</evidence>
<evidence type="ECO:0000256" key="1">
    <source>
        <dbReference type="ARBA" id="ARBA00004117"/>
    </source>
</evidence>
<feature type="domain" description="Flagellar basal body rod protein N-terminal" evidence="6">
    <location>
        <begin position="9"/>
        <end position="37"/>
    </location>
</feature>
<keyword evidence="10" id="KW-0966">Cell projection</keyword>
<reference evidence="10 11" key="1">
    <citation type="submission" date="2019-03" db="EMBL/GenBank/DDBJ databases">
        <authorList>
            <person name="Kox A.R. M."/>
        </authorList>
    </citation>
    <scope>NUCLEOTIDE SEQUENCE [LARGE SCALE GENOMIC DNA]</scope>
    <source>
        <strain evidence="10">MTUNDRAET4 annotated genome</strain>
    </source>
</reference>
<dbReference type="Gene3D" id="2.60.98.20">
    <property type="entry name" value="Flagellar hook protein FlgE"/>
    <property type="match status" value="1"/>
</dbReference>
<keyword evidence="10" id="KW-0969">Cilium</keyword>
<evidence type="ECO:0000313" key="11">
    <source>
        <dbReference type="Proteomes" id="UP000294360"/>
    </source>
</evidence>
<keyword evidence="4 5" id="KW-0975">Bacterial flagellum</keyword>
<dbReference type="NCBIfam" id="TIGR03506">
    <property type="entry name" value="FlgEFG_subfam"/>
    <property type="match status" value="1"/>
</dbReference>
<sequence>MSLFSALTASVSGMTAQANKLSTVSDNISNSDTTGYKQASTEFSDLLNETSTTSYNAAGVGTFVRYDISSQGSLTSASSTTDLGIQGNGFFLVTDSSGATYLTRAGNFTPSASGDLVNAAGFTLLGYSVASGSTSADGISALQPVNVTGDGLKAVASTTGTYTANLNSDATAVTGVLPSANLAASTYTSKSRLVTYDNLGNVVTLDIYSTKTGANTWEQSIYNGADAAPGGGFPYSTAALSTQTLNFSTADGSLTTPTSVSVAIPNGQTLNLSLAGTTQLASSFAVTAATTNGSAPSAVKSVSIATDGVVSEVFANGTTKAISKIPLASVASVNNLTSLAGDVYQANTQSGSILVGDAGLGGLGSIESSQLESSTVDLATQLTDMIVAQRSYEANSKVFQAGSDLLSQLNNMLK</sequence>
<dbReference type="EMBL" id="LR536450">
    <property type="protein sequence ID" value="VFU06940.1"/>
    <property type="molecule type" value="Genomic_DNA"/>
</dbReference>
<dbReference type="KEGG" id="mtun:MTUNDRAET4_0047"/>
<feature type="domain" description="Flagellar hook protein FlgE/F/G-like D1" evidence="9">
    <location>
        <begin position="85"/>
        <end position="126"/>
    </location>
</feature>
<dbReference type="InterPro" id="IPR019776">
    <property type="entry name" value="Flagellar_basal_body_rod_CS"/>
</dbReference>
<dbReference type="InterPro" id="IPR020013">
    <property type="entry name" value="Flagellar_FlgE/F/G"/>
</dbReference>
<dbReference type="InterPro" id="IPR037925">
    <property type="entry name" value="FlgE/F/G-like"/>
</dbReference>
<proteinExistence type="inferred from homology"/>
<dbReference type="RefSeq" id="WP_134485981.1">
    <property type="nucleotide sequence ID" value="NZ_CP139089.1"/>
</dbReference>
<comment type="similarity">
    <text evidence="2 5">Belongs to the flagella basal body rod proteins family.</text>
</comment>
<dbReference type="GO" id="GO:0009425">
    <property type="term" value="C:bacterial-type flagellum basal body"/>
    <property type="evidence" value="ECO:0007669"/>
    <property type="project" value="UniProtKB-SubCell"/>
</dbReference>
<evidence type="ECO:0000259" key="9">
    <source>
        <dbReference type="Pfam" id="PF22692"/>
    </source>
</evidence>
<dbReference type="SUPFAM" id="SSF117143">
    <property type="entry name" value="Flagellar hook protein flgE"/>
    <property type="match status" value="1"/>
</dbReference>
<dbReference type="InterPro" id="IPR011491">
    <property type="entry name" value="FlgE_D2"/>
</dbReference>
<dbReference type="GO" id="GO:0071978">
    <property type="term" value="P:bacterial-type flagellum-dependent swarming motility"/>
    <property type="evidence" value="ECO:0007669"/>
    <property type="project" value="TreeGrafter"/>
</dbReference>
<dbReference type="InterPro" id="IPR010930">
    <property type="entry name" value="Flg_bb/hook_C_dom"/>
</dbReference>
<protein>
    <recommendedName>
        <fullName evidence="3 5">Flagellar hook protein FlgE</fullName>
    </recommendedName>
</protein>
<feature type="domain" description="Flagellar basal-body/hook protein C-terminal" evidence="7">
    <location>
        <begin position="370"/>
        <end position="412"/>
    </location>
</feature>
<evidence type="ECO:0000259" key="7">
    <source>
        <dbReference type="Pfam" id="PF06429"/>
    </source>
</evidence>
<gene>
    <name evidence="10" type="primary">flgE</name>
    <name evidence="10" type="ORF">MTUNDRAET4_0047</name>
</gene>
<keyword evidence="10" id="KW-0282">Flagellum</keyword>
<comment type="function">
    <text evidence="5">A flexible structure which links the flagellar filament to the drive apparatus in the basal body.</text>
</comment>
<dbReference type="Pfam" id="PF07559">
    <property type="entry name" value="FlgE_D2"/>
    <property type="match status" value="1"/>
</dbReference>
<dbReference type="GO" id="GO:0009424">
    <property type="term" value="C:bacterial-type flagellum hook"/>
    <property type="evidence" value="ECO:0007669"/>
    <property type="project" value="TreeGrafter"/>
</dbReference>
<feature type="domain" description="Flagellar hook protein FlgE D2" evidence="8">
    <location>
        <begin position="165"/>
        <end position="293"/>
    </location>
</feature>
<accession>A0A4U8YUI6</accession>
<dbReference type="Pfam" id="PF06429">
    <property type="entry name" value="Flg_bbr_C"/>
    <property type="match status" value="1"/>
</dbReference>
<dbReference type="Pfam" id="PF00460">
    <property type="entry name" value="Flg_bb_rod"/>
    <property type="match status" value="1"/>
</dbReference>
<dbReference type="OrthoDB" id="8372879at2"/>
<evidence type="ECO:0000256" key="5">
    <source>
        <dbReference type="RuleBase" id="RU362116"/>
    </source>
</evidence>
<evidence type="ECO:0000313" key="10">
    <source>
        <dbReference type="EMBL" id="VFU06940.1"/>
    </source>
</evidence>
<evidence type="ECO:0000256" key="2">
    <source>
        <dbReference type="ARBA" id="ARBA00009677"/>
    </source>
</evidence>
<organism evidence="10 11">
    <name type="scientific">Methylocella tundrae</name>
    <dbReference type="NCBI Taxonomy" id="227605"/>
    <lineage>
        <taxon>Bacteria</taxon>
        <taxon>Pseudomonadati</taxon>
        <taxon>Pseudomonadota</taxon>
        <taxon>Alphaproteobacteria</taxon>
        <taxon>Hyphomicrobiales</taxon>
        <taxon>Beijerinckiaceae</taxon>
        <taxon>Methylocella</taxon>
    </lineage>
</organism>
<evidence type="ECO:0000259" key="8">
    <source>
        <dbReference type="Pfam" id="PF07559"/>
    </source>
</evidence>